<dbReference type="Proteomes" id="UP000024635">
    <property type="component" value="Unassembled WGS sequence"/>
</dbReference>
<name>A0A016VRF8_9BILA</name>
<dbReference type="AlphaFoldDB" id="A0A016VRF8"/>
<evidence type="ECO:0000256" key="1">
    <source>
        <dbReference type="ARBA" id="ARBA00022690"/>
    </source>
</evidence>
<evidence type="ECO:0000256" key="2">
    <source>
        <dbReference type="ARBA" id="ARBA00022900"/>
    </source>
</evidence>
<keyword evidence="2" id="KW-0722">Serine protease inhibitor</keyword>
<dbReference type="PANTHER" id="PTHR23259:SF70">
    <property type="entry name" value="ACCESSORY GLAND PROTEIN ACP62F-RELATED"/>
    <property type="match status" value="1"/>
</dbReference>
<evidence type="ECO:0000256" key="4">
    <source>
        <dbReference type="SAM" id="SignalP"/>
    </source>
</evidence>
<dbReference type="SUPFAM" id="SSF57567">
    <property type="entry name" value="Serine protease inhibitors"/>
    <property type="match status" value="1"/>
</dbReference>
<accession>A0A016VRF8</accession>
<dbReference type="Gene3D" id="2.10.25.10">
    <property type="entry name" value="Laminin"/>
    <property type="match status" value="1"/>
</dbReference>
<dbReference type="GO" id="GO:0004867">
    <property type="term" value="F:serine-type endopeptidase inhibitor activity"/>
    <property type="evidence" value="ECO:0007669"/>
    <property type="project" value="UniProtKB-KW"/>
</dbReference>
<dbReference type="PANTHER" id="PTHR23259">
    <property type="entry name" value="RIDDLE"/>
    <property type="match status" value="1"/>
</dbReference>
<proteinExistence type="predicted"/>
<gene>
    <name evidence="6" type="primary">Acey_s0006.g3066</name>
    <name evidence="6" type="ORF">Y032_0006g3066</name>
</gene>
<keyword evidence="1" id="KW-0646">Protease inhibitor</keyword>
<evidence type="ECO:0000313" key="7">
    <source>
        <dbReference type="Proteomes" id="UP000024635"/>
    </source>
</evidence>
<keyword evidence="4" id="KW-0732">Signal</keyword>
<keyword evidence="7" id="KW-1185">Reference proteome</keyword>
<feature type="signal peptide" evidence="4">
    <location>
        <begin position="1"/>
        <end position="22"/>
    </location>
</feature>
<sequence>MVSSYLSVVFLIVLVCPEIIGARMLKKHDLEVPEFLAEGTTEYPGTDETIEPEESKCDENEEYVECSEKCEPRCDTPVYVDCKFSPACTPRCQCKEGYARHSSGKCVPDGECLLVAHTGGHTPRGVYRQPGGELFAQWACPWAELGRATFPGKPLRNRAKSYMYHAKTRMPSENALACSSTVVQLANMETTRYALSNNFLLSQ</sequence>
<feature type="chain" id="PRO_5001490426" description="TIL domain-containing protein" evidence="4">
    <location>
        <begin position="23"/>
        <end position="203"/>
    </location>
</feature>
<dbReference type="InterPro" id="IPR036084">
    <property type="entry name" value="Ser_inhib-like_sf"/>
</dbReference>
<keyword evidence="3" id="KW-1015">Disulfide bond</keyword>
<evidence type="ECO:0000259" key="5">
    <source>
        <dbReference type="Pfam" id="PF01826"/>
    </source>
</evidence>
<dbReference type="Pfam" id="PF01826">
    <property type="entry name" value="TIL"/>
    <property type="match status" value="1"/>
</dbReference>
<dbReference type="EMBL" id="JARK01001342">
    <property type="protein sequence ID" value="EYC29607.1"/>
    <property type="molecule type" value="Genomic_DNA"/>
</dbReference>
<dbReference type="CDD" id="cd19941">
    <property type="entry name" value="TIL"/>
    <property type="match status" value="1"/>
</dbReference>
<protein>
    <recommendedName>
        <fullName evidence="5">TIL domain-containing protein</fullName>
    </recommendedName>
</protein>
<dbReference type="InterPro" id="IPR051368">
    <property type="entry name" value="SerProtInhib-TIL_Domain"/>
</dbReference>
<dbReference type="OrthoDB" id="5945029at2759"/>
<dbReference type="InterPro" id="IPR002919">
    <property type="entry name" value="TIL_dom"/>
</dbReference>
<organism evidence="6 7">
    <name type="scientific">Ancylostoma ceylanicum</name>
    <dbReference type="NCBI Taxonomy" id="53326"/>
    <lineage>
        <taxon>Eukaryota</taxon>
        <taxon>Metazoa</taxon>
        <taxon>Ecdysozoa</taxon>
        <taxon>Nematoda</taxon>
        <taxon>Chromadorea</taxon>
        <taxon>Rhabditida</taxon>
        <taxon>Rhabditina</taxon>
        <taxon>Rhabditomorpha</taxon>
        <taxon>Strongyloidea</taxon>
        <taxon>Ancylostomatidae</taxon>
        <taxon>Ancylostomatinae</taxon>
        <taxon>Ancylostoma</taxon>
    </lineage>
</organism>
<feature type="domain" description="TIL" evidence="5">
    <location>
        <begin position="57"/>
        <end position="112"/>
    </location>
</feature>
<comment type="caution">
    <text evidence="6">The sequence shown here is derived from an EMBL/GenBank/DDBJ whole genome shotgun (WGS) entry which is preliminary data.</text>
</comment>
<evidence type="ECO:0000256" key="3">
    <source>
        <dbReference type="ARBA" id="ARBA00023157"/>
    </source>
</evidence>
<reference evidence="7" key="1">
    <citation type="journal article" date="2015" name="Nat. Genet.">
        <title>The genome and transcriptome of the zoonotic hookworm Ancylostoma ceylanicum identify infection-specific gene families.</title>
        <authorList>
            <person name="Schwarz E.M."/>
            <person name="Hu Y."/>
            <person name="Antoshechkin I."/>
            <person name="Miller M.M."/>
            <person name="Sternberg P.W."/>
            <person name="Aroian R.V."/>
        </authorList>
    </citation>
    <scope>NUCLEOTIDE SEQUENCE</scope>
    <source>
        <strain evidence="7">HY135</strain>
    </source>
</reference>
<evidence type="ECO:0000313" key="6">
    <source>
        <dbReference type="EMBL" id="EYC29607.1"/>
    </source>
</evidence>